<dbReference type="CDD" id="cd06062">
    <property type="entry name" value="H2MP_MemB-H2up"/>
    <property type="match status" value="1"/>
</dbReference>
<sequence>MADPVLVLGIGNVLMCDDGAGVHAARGFDRLGDEDLRVLDGGTLGLSLLTEVDSCSALIVFDAARFGAQPGAVRTFAGAEMDAQLSGVKRTAHEVALFDLLATAELIGRKPALRALIGVEPERVDWGLEPTPAIASAIPEMRRAARELIERWAP</sequence>
<dbReference type="PANTHER" id="PTHR30302">
    <property type="entry name" value="HYDROGENASE 1 MATURATION PROTEASE"/>
    <property type="match status" value="1"/>
</dbReference>
<keyword evidence="2" id="KW-0645">Protease</keyword>
<organism evidence="5 6">
    <name type="scientific">Candidatus Rhodoblastus alkanivorans</name>
    <dbReference type="NCBI Taxonomy" id="2954117"/>
    <lineage>
        <taxon>Bacteria</taxon>
        <taxon>Pseudomonadati</taxon>
        <taxon>Pseudomonadota</taxon>
        <taxon>Alphaproteobacteria</taxon>
        <taxon>Hyphomicrobiales</taxon>
        <taxon>Rhodoblastaceae</taxon>
        <taxon>Rhodoblastus</taxon>
    </lineage>
</organism>
<keyword evidence="3" id="KW-0064">Aspartyl protease</keyword>
<dbReference type="PANTHER" id="PTHR30302:SF1">
    <property type="entry name" value="HYDROGENASE 2 MATURATION PROTEASE"/>
    <property type="match status" value="1"/>
</dbReference>
<dbReference type="InterPro" id="IPR000671">
    <property type="entry name" value="Peptidase_A31"/>
</dbReference>
<name>A0ABS9Z9V8_9HYPH</name>
<comment type="caution">
    <text evidence="5">The sequence shown here is derived from an EMBL/GenBank/DDBJ whole genome shotgun (WGS) entry which is preliminary data.</text>
</comment>
<dbReference type="Pfam" id="PF01750">
    <property type="entry name" value="HycI"/>
    <property type="match status" value="1"/>
</dbReference>
<dbReference type="InterPro" id="IPR023430">
    <property type="entry name" value="Pept_HybD-like_dom_sf"/>
</dbReference>
<evidence type="ECO:0000256" key="4">
    <source>
        <dbReference type="ARBA" id="ARBA00022801"/>
    </source>
</evidence>
<protein>
    <submittedName>
        <fullName evidence="5">HyaD/HybD family hydrogenase maturation endopeptidase</fullName>
    </submittedName>
</protein>
<evidence type="ECO:0000256" key="3">
    <source>
        <dbReference type="ARBA" id="ARBA00022750"/>
    </source>
</evidence>
<gene>
    <name evidence="5" type="ORF">K2U94_16650</name>
</gene>
<dbReference type="Proteomes" id="UP001139104">
    <property type="component" value="Unassembled WGS sequence"/>
</dbReference>
<dbReference type="RefSeq" id="WP_243068269.1">
    <property type="nucleotide sequence ID" value="NZ_JAIVFK010000062.1"/>
</dbReference>
<keyword evidence="6" id="KW-1185">Reference proteome</keyword>
<accession>A0ABS9Z9V8</accession>
<dbReference type="SUPFAM" id="SSF53163">
    <property type="entry name" value="HybD-like"/>
    <property type="match status" value="1"/>
</dbReference>
<evidence type="ECO:0000313" key="5">
    <source>
        <dbReference type="EMBL" id="MCI4684372.1"/>
    </source>
</evidence>
<reference evidence="5" key="1">
    <citation type="journal article" date="2022" name="ISME J.">
        <title>Identification of active gaseous-alkane degraders at natural gas seeps.</title>
        <authorList>
            <person name="Farhan Ul Haque M."/>
            <person name="Hernandez M."/>
            <person name="Crombie A.T."/>
            <person name="Murrell J.C."/>
        </authorList>
    </citation>
    <scope>NUCLEOTIDE SEQUENCE</scope>
    <source>
        <strain evidence="5">PC2</strain>
    </source>
</reference>
<dbReference type="Gene3D" id="3.40.50.1450">
    <property type="entry name" value="HybD-like"/>
    <property type="match status" value="1"/>
</dbReference>
<comment type="similarity">
    <text evidence="1">Belongs to the peptidase A31 family.</text>
</comment>
<evidence type="ECO:0000256" key="1">
    <source>
        <dbReference type="ARBA" id="ARBA00006814"/>
    </source>
</evidence>
<dbReference type="NCBIfam" id="TIGR00072">
    <property type="entry name" value="hydrog_prot"/>
    <property type="match status" value="1"/>
</dbReference>
<evidence type="ECO:0000313" key="6">
    <source>
        <dbReference type="Proteomes" id="UP001139104"/>
    </source>
</evidence>
<proteinExistence type="inferred from homology"/>
<keyword evidence="4" id="KW-0378">Hydrolase</keyword>
<evidence type="ECO:0000256" key="2">
    <source>
        <dbReference type="ARBA" id="ARBA00022670"/>
    </source>
</evidence>
<dbReference type="PRINTS" id="PR00446">
    <property type="entry name" value="HYDRGNUPTAKE"/>
</dbReference>
<dbReference type="EMBL" id="JAIVFP010000001">
    <property type="protein sequence ID" value="MCI4684372.1"/>
    <property type="molecule type" value="Genomic_DNA"/>
</dbReference>